<dbReference type="Gene3D" id="3.90.1720.10">
    <property type="entry name" value="endopeptidase domain like (from Nostoc punctiforme)"/>
    <property type="match status" value="2"/>
</dbReference>
<sequence>MNGNKVRRNNSMDQEFRPREPGVIVGVAFAELRSNDSGEDIKREFAVMTSEWYNFFECDEFVCELSPGDLVEFHRQTYSHWAVYVGFPRDFRQHPINESLDEKVAYVVHRANPHDSDVLNFASRSTSMNKASHGIGNVCIEPLKDVMDRDKARKNNTLDQSNVSRNPDDIVGEAFAELRSQGYGNHEGSSCYNVLFNNCEHFANHCRYGERRSQQVDSVLNTSAAVLAVGVAAAEVLPAGKGISQLSLTMIVLRLGIFVSTLPLLRVYGHRSSWFKKESKDEFTSLLQPGDLIEFDRGTYRHWAVFVGTRDDVPSLYLDCPYCGGLLGSVSFMRRVVWSFARVVGMSRHRCGCDRHFVVHRANPADSNFVGMLSQSRSVSKGLNGIGNVILEDLEDAWGDSEARKNNRFDSVHPDLSVPRDEVLQRAFERFWKKGSEILQDEYNVVVNNCEHFAVWVRYGKKDSAQLE</sequence>
<evidence type="ECO:0000256" key="2">
    <source>
        <dbReference type="ARBA" id="ARBA00022679"/>
    </source>
</evidence>
<dbReference type="Pfam" id="PF04970">
    <property type="entry name" value="LRAT"/>
    <property type="match status" value="2"/>
</dbReference>
<evidence type="ECO:0000256" key="4">
    <source>
        <dbReference type="ARBA" id="ARBA00023098"/>
    </source>
</evidence>
<protein>
    <recommendedName>
        <fullName evidence="5">LRAT domain-containing protein</fullName>
    </recommendedName>
</protein>
<dbReference type="InterPro" id="IPR007053">
    <property type="entry name" value="LRAT_dom"/>
</dbReference>
<name>A0A7R9BU09_9CRUS</name>
<reference evidence="6" key="1">
    <citation type="submission" date="2020-11" db="EMBL/GenBank/DDBJ databases">
        <authorList>
            <person name="Tran Van P."/>
        </authorList>
    </citation>
    <scope>NUCLEOTIDE SEQUENCE</scope>
</reference>
<dbReference type="OrthoDB" id="6331371at2759"/>
<feature type="domain" description="LRAT" evidence="5">
    <location>
        <begin position="292"/>
        <end position="466"/>
    </location>
</feature>
<evidence type="ECO:0000259" key="5">
    <source>
        <dbReference type="PROSITE" id="PS51934"/>
    </source>
</evidence>
<dbReference type="PROSITE" id="PS51934">
    <property type="entry name" value="LRAT"/>
    <property type="match status" value="2"/>
</dbReference>
<dbReference type="GO" id="GO:0070292">
    <property type="term" value="P:N-acylphosphatidylethanolamine metabolic process"/>
    <property type="evidence" value="ECO:0007669"/>
    <property type="project" value="TreeGrafter"/>
</dbReference>
<gene>
    <name evidence="6" type="ORF">NMOB1V02_LOCUS7627</name>
</gene>
<keyword evidence="3" id="KW-0378">Hydrolase</keyword>
<evidence type="ECO:0000313" key="7">
    <source>
        <dbReference type="Proteomes" id="UP000678499"/>
    </source>
</evidence>
<dbReference type="GO" id="GO:0004623">
    <property type="term" value="F:phospholipase A2 activity"/>
    <property type="evidence" value="ECO:0007669"/>
    <property type="project" value="TreeGrafter"/>
</dbReference>
<comment type="similarity">
    <text evidence="1">Belongs to the H-rev107 family.</text>
</comment>
<keyword evidence="7" id="KW-1185">Reference proteome</keyword>
<keyword evidence="2" id="KW-0808">Transferase</keyword>
<dbReference type="EMBL" id="CAJPEX010001872">
    <property type="protein sequence ID" value="CAG0920115.1"/>
    <property type="molecule type" value="Genomic_DNA"/>
</dbReference>
<evidence type="ECO:0000313" key="6">
    <source>
        <dbReference type="EMBL" id="CAD7279963.1"/>
    </source>
</evidence>
<feature type="domain" description="LRAT" evidence="5">
    <location>
        <begin position="70"/>
        <end position="215"/>
    </location>
</feature>
<evidence type="ECO:0000256" key="3">
    <source>
        <dbReference type="ARBA" id="ARBA00022801"/>
    </source>
</evidence>
<proteinExistence type="inferred from homology"/>
<dbReference type="AlphaFoldDB" id="A0A7R9BU09"/>
<dbReference type="InterPro" id="IPR051496">
    <property type="entry name" value="H-rev107_PLA/AT"/>
</dbReference>
<dbReference type="GO" id="GO:0016410">
    <property type="term" value="F:N-acyltransferase activity"/>
    <property type="evidence" value="ECO:0007669"/>
    <property type="project" value="TreeGrafter"/>
</dbReference>
<organism evidence="6">
    <name type="scientific">Notodromas monacha</name>
    <dbReference type="NCBI Taxonomy" id="399045"/>
    <lineage>
        <taxon>Eukaryota</taxon>
        <taxon>Metazoa</taxon>
        <taxon>Ecdysozoa</taxon>
        <taxon>Arthropoda</taxon>
        <taxon>Crustacea</taxon>
        <taxon>Oligostraca</taxon>
        <taxon>Ostracoda</taxon>
        <taxon>Podocopa</taxon>
        <taxon>Podocopida</taxon>
        <taxon>Cypridocopina</taxon>
        <taxon>Cypridoidea</taxon>
        <taxon>Cyprididae</taxon>
        <taxon>Notodromas</taxon>
    </lineage>
</organism>
<keyword evidence="4" id="KW-0443">Lipid metabolism</keyword>
<dbReference type="GO" id="GO:0005737">
    <property type="term" value="C:cytoplasm"/>
    <property type="evidence" value="ECO:0007669"/>
    <property type="project" value="TreeGrafter"/>
</dbReference>
<accession>A0A7R9BU09</accession>
<dbReference type="PANTHER" id="PTHR13943">
    <property type="entry name" value="HRAS-LIKE SUPPRESSOR - RELATED"/>
    <property type="match status" value="1"/>
</dbReference>
<dbReference type="GO" id="GO:0008970">
    <property type="term" value="F:phospholipase A1 activity"/>
    <property type="evidence" value="ECO:0007669"/>
    <property type="project" value="TreeGrafter"/>
</dbReference>
<dbReference type="EMBL" id="OA883909">
    <property type="protein sequence ID" value="CAD7279963.1"/>
    <property type="molecule type" value="Genomic_DNA"/>
</dbReference>
<dbReference type="PANTHER" id="PTHR13943:SF77">
    <property type="entry name" value="LRAT DOMAIN-CONTAINING PROTEIN"/>
    <property type="match status" value="1"/>
</dbReference>
<dbReference type="Proteomes" id="UP000678499">
    <property type="component" value="Unassembled WGS sequence"/>
</dbReference>
<evidence type="ECO:0000256" key="1">
    <source>
        <dbReference type="ARBA" id="ARBA00007824"/>
    </source>
</evidence>